<name>B5M721_AMBAM</name>
<evidence type="ECO:0000256" key="5">
    <source>
        <dbReference type="ARBA" id="ARBA00022900"/>
    </source>
</evidence>
<dbReference type="GO" id="GO:0004867">
    <property type="term" value="F:serine-type endopeptidase inhibitor activity"/>
    <property type="evidence" value="ECO:0007669"/>
    <property type="project" value="UniProtKB-KW"/>
</dbReference>
<keyword evidence="5" id="KW-0722">Serine protease inhibitor</keyword>
<dbReference type="SUPFAM" id="SSF57362">
    <property type="entry name" value="BPTI-like"/>
    <property type="match status" value="2"/>
</dbReference>
<dbReference type="GO" id="GO:0005615">
    <property type="term" value="C:extracellular space"/>
    <property type="evidence" value="ECO:0007669"/>
    <property type="project" value="TreeGrafter"/>
</dbReference>
<feature type="chain" id="PRO_5002834247" evidence="7">
    <location>
        <begin position="22"/>
        <end position="191"/>
    </location>
</feature>
<dbReference type="Pfam" id="PF00014">
    <property type="entry name" value="Kunitz_BPTI"/>
    <property type="match status" value="1"/>
</dbReference>
<dbReference type="SMART" id="SM00131">
    <property type="entry name" value="KU"/>
    <property type="match status" value="1"/>
</dbReference>
<dbReference type="CDD" id="cd00109">
    <property type="entry name" value="Kunitz-type"/>
    <property type="match status" value="1"/>
</dbReference>
<evidence type="ECO:0000313" key="9">
    <source>
        <dbReference type="EMBL" id="ACG76189.1"/>
    </source>
</evidence>
<comment type="subcellular location">
    <subcellularLocation>
        <location evidence="1">Secreted</location>
    </subcellularLocation>
</comment>
<dbReference type="InterPro" id="IPR002223">
    <property type="entry name" value="Kunitz_BPTI"/>
</dbReference>
<dbReference type="InterPro" id="IPR050098">
    <property type="entry name" value="TFPI/VKTCI-like"/>
</dbReference>
<dbReference type="AlphaFoldDB" id="B5M721"/>
<sequence>MYSILWQLLSVEMVMVFAALSDNPEKCRSGWRQCSSHQRGYYYDDKKHECVYTDKNCIDGYIFQTKELCAWTCQAVIDCPRKPEDLTRKCGEQPRLMYYFDGSKNSCALFLNTGCGDNGNKFKTLRQCEVTCQGSTCIEPPDDPNYCKEKKKTYSYNKEQGICIERNDCDRGGRNFKNIGDCRQKCELEKR</sequence>
<dbReference type="PROSITE" id="PS50279">
    <property type="entry name" value="BPTI_KUNITZ_2"/>
    <property type="match status" value="1"/>
</dbReference>
<organism evidence="9">
    <name type="scientific">Amblyomma americanum</name>
    <name type="common">Lone star tick</name>
    <dbReference type="NCBI Taxonomy" id="6943"/>
    <lineage>
        <taxon>Eukaryota</taxon>
        <taxon>Metazoa</taxon>
        <taxon>Ecdysozoa</taxon>
        <taxon>Arthropoda</taxon>
        <taxon>Chelicerata</taxon>
        <taxon>Arachnida</taxon>
        <taxon>Acari</taxon>
        <taxon>Parasitiformes</taxon>
        <taxon>Ixodida</taxon>
        <taxon>Ixodoidea</taxon>
        <taxon>Ixodidae</taxon>
        <taxon>Amblyomminae</taxon>
        <taxon>Amblyomma</taxon>
    </lineage>
</organism>
<feature type="domain" description="BPTI/Kunitz inhibitor" evidence="8">
    <location>
        <begin position="79"/>
        <end position="132"/>
    </location>
</feature>
<evidence type="ECO:0000256" key="3">
    <source>
        <dbReference type="ARBA" id="ARBA00022656"/>
    </source>
</evidence>
<keyword evidence="7" id="KW-0732">Signal</keyword>
<keyword evidence="3" id="KW-0800">Toxin</keyword>
<evidence type="ECO:0000256" key="6">
    <source>
        <dbReference type="ARBA" id="ARBA00023157"/>
    </source>
</evidence>
<dbReference type="PANTHER" id="PTHR10083:SF217">
    <property type="entry name" value="BOOPHILIN-H2"/>
    <property type="match status" value="1"/>
</dbReference>
<dbReference type="Gene3D" id="4.10.410.10">
    <property type="entry name" value="Pancreatic trypsin inhibitor Kunitz domain"/>
    <property type="match status" value="1"/>
</dbReference>
<dbReference type="InterPro" id="IPR036880">
    <property type="entry name" value="Kunitz_BPTI_sf"/>
</dbReference>
<dbReference type="InterPro" id="IPR020901">
    <property type="entry name" value="Prtase_inh_Kunz-CS"/>
</dbReference>
<evidence type="ECO:0000256" key="2">
    <source>
        <dbReference type="ARBA" id="ARBA00022525"/>
    </source>
</evidence>
<dbReference type="EMBL" id="EZ000203">
    <property type="protein sequence ID" value="ACG76189.1"/>
    <property type="molecule type" value="mRNA"/>
</dbReference>
<dbReference type="PROSITE" id="PS00280">
    <property type="entry name" value="BPTI_KUNITZ_1"/>
    <property type="match status" value="1"/>
</dbReference>
<protein>
    <submittedName>
        <fullName evidence="9">Kunitz-type protease inhibitor</fullName>
    </submittedName>
</protein>
<evidence type="ECO:0000256" key="1">
    <source>
        <dbReference type="ARBA" id="ARBA00004613"/>
    </source>
</evidence>
<evidence type="ECO:0000256" key="7">
    <source>
        <dbReference type="SAM" id="SignalP"/>
    </source>
</evidence>
<proteinExistence type="evidence at transcript level"/>
<dbReference type="PANTHER" id="PTHR10083">
    <property type="entry name" value="KUNITZ-TYPE PROTEASE INHIBITOR-RELATED"/>
    <property type="match status" value="1"/>
</dbReference>
<keyword evidence="4" id="KW-0646">Protease inhibitor</keyword>
<keyword evidence="2" id="KW-0964">Secreted</keyword>
<feature type="signal peptide" evidence="7">
    <location>
        <begin position="1"/>
        <end position="21"/>
    </location>
</feature>
<accession>B5M721</accession>
<evidence type="ECO:0000256" key="4">
    <source>
        <dbReference type="ARBA" id="ARBA00022690"/>
    </source>
</evidence>
<evidence type="ECO:0000259" key="8">
    <source>
        <dbReference type="PROSITE" id="PS50279"/>
    </source>
</evidence>
<keyword evidence="6" id="KW-1015">Disulfide bond</keyword>
<reference evidence="9" key="1">
    <citation type="journal article" date="2009" name="Insect Mol. Biol.">
        <title>Transcriptome analysis of the salivary glands of the female tick Amblyomma americanum (Acari: Ixodidae).</title>
        <authorList>
            <person name="Aljamali M.N."/>
            <person name="Hern L."/>
            <person name="Kupfer D."/>
            <person name="Downard S."/>
            <person name="So S."/>
            <person name="Roe B.A."/>
            <person name="Sauer J.R."/>
            <person name="Essenberg R.C."/>
        </authorList>
    </citation>
    <scope>NUCLEOTIDE SEQUENCE</scope>
    <source>
        <tissue evidence="9">Salivary gland</tissue>
    </source>
</reference>